<name>A0A0A1W5W4_9SPHN</name>
<dbReference type="InterPro" id="IPR055570">
    <property type="entry name" value="DUF7146"/>
</dbReference>
<dbReference type="Pfam" id="PF23639">
    <property type="entry name" value="DUF7146"/>
    <property type="match status" value="1"/>
</dbReference>
<dbReference type="Proteomes" id="UP000032305">
    <property type="component" value="Unassembled WGS sequence"/>
</dbReference>
<accession>A0A0A1W5W4</accession>
<evidence type="ECO:0000313" key="2">
    <source>
        <dbReference type="EMBL" id="GAM00733.1"/>
    </source>
</evidence>
<dbReference type="AlphaFoldDB" id="A0A0A1W5W4"/>
<protein>
    <recommendedName>
        <fullName evidence="1">DUF7146 domain-containing protein</fullName>
    </recommendedName>
</protein>
<proteinExistence type="predicted"/>
<dbReference type="eggNOG" id="COG4643">
    <property type="taxonomic scope" value="Bacteria"/>
</dbReference>
<organism evidence="2 3">
    <name type="scientific">Sphingomonas parapaucimobilis NBRC 15100</name>
    <dbReference type="NCBI Taxonomy" id="1219049"/>
    <lineage>
        <taxon>Bacteria</taxon>
        <taxon>Pseudomonadati</taxon>
        <taxon>Pseudomonadota</taxon>
        <taxon>Alphaproteobacteria</taxon>
        <taxon>Sphingomonadales</taxon>
        <taxon>Sphingomonadaceae</taxon>
        <taxon>Sphingomonas</taxon>
    </lineage>
</organism>
<sequence length="455" mass="49933">MLDAAGTFERGLEDGLAEYERDILSHWDAGRSIDAICEATGRPKSTVRLVVKLYDDRPELGCDLVAANDGHVAAIQRLRARMTGPTMSVDEIVDLLTDRIESLVKDLLPNAYEEGNEMCVGNLAGDPGQSLRIHVGSGPRRGWWKDFLAPTGTREGGNALWLIAEVLFQGDVKQAVRWAKGWLHIDDSDPARLQQFRLESQGRRAERDAQAQADAAKKTKNAQRRYHQASPLKIGDPVHHYLSAGRGIDFEALGRFPGSLRYHEALQYGWPKDGEQPILLPAMVAMVTNLAGQHIATHRTWLDVVRNRKAGGDLIGLNRRGEPNDPKKVMGTYHGGHIPVWKGRHACPLRDIPAGTDVWASEGIEDGLTAASGDPSLRVIAMIALGNLLALDLPPQMGRLIILKQNDAPGSEAEQMLMRGVAAQRARGRKVLFCEVPRGVKDINELAQSAQREGV</sequence>
<dbReference type="RefSeq" id="WP_042486135.1">
    <property type="nucleotide sequence ID" value="NZ_BBPI01000035.1"/>
</dbReference>
<comment type="caution">
    <text evidence="2">The sequence shown here is derived from an EMBL/GenBank/DDBJ whole genome shotgun (WGS) entry which is preliminary data.</text>
</comment>
<reference evidence="2 3" key="1">
    <citation type="submission" date="2014-11" db="EMBL/GenBank/DDBJ databases">
        <title>Whole genome shotgun sequence of Sphingomonas parapaucimobilis NBRC 15100.</title>
        <authorList>
            <person name="Katano-Makiyama Y."/>
            <person name="Hosoyama A."/>
            <person name="Hashimoto M."/>
            <person name="Hosoyama Y."/>
            <person name="Noguchi M."/>
            <person name="Numata M."/>
            <person name="Tsuchikane K."/>
            <person name="Hirakata S."/>
            <person name="Uohara A."/>
            <person name="Shimodaira J."/>
            <person name="Ohji S."/>
            <person name="Ichikawa N."/>
            <person name="Kimura A."/>
            <person name="Yamazoe A."/>
            <person name="Fujita N."/>
        </authorList>
    </citation>
    <scope>NUCLEOTIDE SEQUENCE [LARGE SCALE GENOMIC DNA]</scope>
    <source>
        <strain evidence="2 3">NBRC 15100</strain>
    </source>
</reference>
<gene>
    <name evidence="2" type="ORF">SP5_035_01340</name>
</gene>
<evidence type="ECO:0000259" key="1">
    <source>
        <dbReference type="Pfam" id="PF23639"/>
    </source>
</evidence>
<dbReference type="OrthoDB" id="9811157at2"/>
<dbReference type="EMBL" id="BBPI01000035">
    <property type="protein sequence ID" value="GAM00733.1"/>
    <property type="molecule type" value="Genomic_DNA"/>
</dbReference>
<evidence type="ECO:0000313" key="3">
    <source>
        <dbReference type="Proteomes" id="UP000032305"/>
    </source>
</evidence>
<keyword evidence="3" id="KW-1185">Reference proteome</keyword>
<feature type="domain" description="DUF7146" evidence="1">
    <location>
        <begin position="217"/>
        <end position="338"/>
    </location>
</feature>